<dbReference type="InterPro" id="IPR027995">
    <property type="entry name" value="Galactosyl_T_N"/>
</dbReference>
<evidence type="ECO:0000259" key="12">
    <source>
        <dbReference type="Pfam" id="PF13733"/>
    </source>
</evidence>
<evidence type="ECO:0000256" key="1">
    <source>
        <dbReference type="ARBA" id="ARBA00004606"/>
    </source>
</evidence>
<proteinExistence type="inferred from homology"/>
<name>A0A815XT82_9BILA</name>
<evidence type="ECO:0000256" key="3">
    <source>
        <dbReference type="ARBA" id="ARBA00005735"/>
    </source>
</evidence>
<keyword evidence="9" id="KW-0472">Membrane</keyword>
<evidence type="ECO:0000313" key="16">
    <source>
        <dbReference type="EMBL" id="CAF4430598.1"/>
    </source>
</evidence>
<evidence type="ECO:0000256" key="2">
    <source>
        <dbReference type="ARBA" id="ARBA00004922"/>
    </source>
</evidence>
<evidence type="ECO:0000256" key="6">
    <source>
        <dbReference type="ARBA" id="ARBA00022692"/>
    </source>
</evidence>
<dbReference type="GO" id="GO:0005794">
    <property type="term" value="C:Golgi apparatus"/>
    <property type="evidence" value="ECO:0007669"/>
    <property type="project" value="TreeGrafter"/>
</dbReference>
<dbReference type="GO" id="GO:0016020">
    <property type="term" value="C:membrane"/>
    <property type="evidence" value="ECO:0007669"/>
    <property type="project" value="UniProtKB-SubCell"/>
</dbReference>
<dbReference type="Pfam" id="PF13733">
    <property type="entry name" value="Glyco_transf_7N"/>
    <property type="match status" value="1"/>
</dbReference>
<sequence length="149" mass="17185">MIINDVTLFNRGALFNIGYSEAVKFYNFTCFIFHDVDLLPEDNRISYKCHDRPMHFAVSTDKYNYKLPYADYFGGVTAFNTNDFLTINGFSNVYAGWGGEDDDLRRRVNQKFGSAILRPPPEIGHYKMIRQFGHVSAPLGIYRFSLLKS</sequence>
<evidence type="ECO:0000256" key="7">
    <source>
        <dbReference type="ARBA" id="ARBA00022968"/>
    </source>
</evidence>
<feature type="domain" description="Galactosyltransferase N-terminal" evidence="12">
    <location>
        <begin position="7"/>
        <end position="50"/>
    </location>
</feature>
<evidence type="ECO:0000256" key="9">
    <source>
        <dbReference type="ARBA" id="ARBA00023136"/>
    </source>
</evidence>
<dbReference type="AlphaFoldDB" id="A0A815XT82"/>
<keyword evidence="4" id="KW-0328">Glycosyltransferase</keyword>
<dbReference type="PRINTS" id="PR02050">
    <property type="entry name" value="B14GALTRFASE"/>
</dbReference>
<dbReference type="EMBL" id="CAJNOK010037494">
    <property type="protein sequence ID" value="CAF1531191.1"/>
    <property type="molecule type" value="Genomic_DNA"/>
</dbReference>
<evidence type="ECO:0000313" key="13">
    <source>
        <dbReference type="EMBL" id="CAF1531191.1"/>
    </source>
</evidence>
<accession>A0A815XT82</accession>
<protein>
    <submittedName>
        <fullName evidence="14">Uncharacterized protein</fullName>
    </submittedName>
</protein>
<dbReference type="EMBL" id="CAJNOQ010028522">
    <property type="protein sequence ID" value="CAF1562201.1"/>
    <property type="molecule type" value="Genomic_DNA"/>
</dbReference>
<keyword evidence="7" id="KW-0735">Signal-anchor</keyword>
<evidence type="ECO:0000256" key="5">
    <source>
        <dbReference type="ARBA" id="ARBA00022679"/>
    </source>
</evidence>
<dbReference type="EMBL" id="CAJOBC010095151">
    <property type="protein sequence ID" value="CAF4430598.1"/>
    <property type="molecule type" value="Genomic_DNA"/>
</dbReference>
<dbReference type="GO" id="GO:0005975">
    <property type="term" value="P:carbohydrate metabolic process"/>
    <property type="evidence" value="ECO:0007669"/>
    <property type="project" value="InterPro"/>
</dbReference>
<dbReference type="InterPro" id="IPR029044">
    <property type="entry name" value="Nucleotide-diphossugar_trans"/>
</dbReference>
<comment type="pathway">
    <text evidence="2">Protein modification; protein glycosylation.</text>
</comment>
<keyword evidence="10" id="KW-0325">Glycoprotein</keyword>
<dbReference type="Proteomes" id="UP000681722">
    <property type="component" value="Unassembled WGS sequence"/>
</dbReference>
<dbReference type="Pfam" id="PF02709">
    <property type="entry name" value="Glyco_transf_7C"/>
    <property type="match status" value="1"/>
</dbReference>
<keyword evidence="5" id="KW-0808">Transferase</keyword>
<dbReference type="UniPathway" id="UPA00378"/>
<dbReference type="Gene3D" id="3.90.550.10">
    <property type="entry name" value="Spore Coat Polysaccharide Biosynthesis Protein SpsA, Chain A"/>
    <property type="match status" value="1"/>
</dbReference>
<evidence type="ECO:0000259" key="11">
    <source>
        <dbReference type="Pfam" id="PF02709"/>
    </source>
</evidence>
<evidence type="ECO:0000313" key="15">
    <source>
        <dbReference type="EMBL" id="CAF4318182.1"/>
    </source>
</evidence>
<dbReference type="InterPro" id="IPR027791">
    <property type="entry name" value="Galactosyl_T_C"/>
</dbReference>
<dbReference type="GO" id="GO:0008378">
    <property type="term" value="F:galactosyltransferase activity"/>
    <property type="evidence" value="ECO:0007669"/>
    <property type="project" value="TreeGrafter"/>
</dbReference>
<comment type="subcellular location">
    <subcellularLocation>
        <location evidence="1">Membrane</location>
        <topology evidence="1">Single-pass type II membrane protein</topology>
    </subcellularLocation>
</comment>
<dbReference type="SUPFAM" id="SSF53448">
    <property type="entry name" value="Nucleotide-diphospho-sugar transferases"/>
    <property type="match status" value="1"/>
</dbReference>
<dbReference type="PANTHER" id="PTHR19300:SF57">
    <property type="entry name" value="BETA-1,4-N-ACETYLGALACTOSAMINYLTRANSFERASE"/>
    <property type="match status" value="1"/>
</dbReference>
<evidence type="ECO:0000256" key="8">
    <source>
        <dbReference type="ARBA" id="ARBA00022989"/>
    </source>
</evidence>
<keyword evidence="8" id="KW-1133">Transmembrane helix</keyword>
<evidence type="ECO:0000313" key="14">
    <source>
        <dbReference type="EMBL" id="CAF1562201.1"/>
    </source>
</evidence>
<reference evidence="14" key="1">
    <citation type="submission" date="2021-02" db="EMBL/GenBank/DDBJ databases">
        <authorList>
            <person name="Nowell W R."/>
        </authorList>
    </citation>
    <scope>NUCLEOTIDE SEQUENCE</scope>
</reference>
<evidence type="ECO:0000313" key="17">
    <source>
        <dbReference type="Proteomes" id="UP000663829"/>
    </source>
</evidence>
<organism evidence="14 17">
    <name type="scientific">Didymodactylos carnosus</name>
    <dbReference type="NCBI Taxonomy" id="1234261"/>
    <lineage>
        <taxon>Eukaryota</taxon>
        <taxon>Metazoa</taxon>
        <taxon>Spiralia</taxon>
        <taxon>Gnathifera</taxon>
        <taxon>Rotifera</taxon>
        <taxon>Eurotatoria</taxon>
        <taxon>Bdelloidea</taxon>
        <taxon>Philodinida</taxon>
        <taxon>Philodinidae</taxon>
        <taxon>Didymodactylos</taxon>
    </lineage>
</organism>
<dbReference type="EMBL" id="CAJOBA010059730">
    <property type="protein sequence ID" value="CAF4318182.1"/>
    <property type="molecule type" value="Genomic_DNA"/>
</dbReference>
<evidence type="ECO:0000256" key="4">
    <source>
        <dbReference type="ARBA" id="ARBA00022676"/>
    </source>
</evidence>
<dbReference type="Proteomes" id="UP000682733">
    <property type="component" value="Unassembled WGS sequence"/>
</dbReference>
<comment type="caution">
    <text evidence="14">The sequence shown here is derived from an EMBL/GenBank/DDBJ whole genome shotgun (WGS) entry which is preliminary data.</text>
</comment>
<dbReference type="InterPro" id="IPR003859">
    <property type="entry name" value="Galactosyl_T"/>
</dbReference>
<dbReference type="PANTHER" id="PTHR19300">
    <property type="entry name" value="BETA-1,4-GALACTOSYLTRANSFERASE"/>
    <property type="match status" value="1"/>
</dbReference>
<dbReference type="Proteomes" id="UP000663829">
    <property type="component" value="Unassembled WGS sequence"/>
</dbReference>
<keyword evidence="17" id="KW-1185">Reference proteome</keyword>
<gene>
    <name evidence="14" type="ORF">GPM918_LOCUS39835</name>
    <name evidence="13" type="ORF">OVA965_LOCUS38265</name>
    <name evidence="16" type="ORF">SRO942_LOCUS41132</name>
    <name evidence="15" type="ORF">TMI583_LOCUS39435</name>
</gene>
<feature type="non-terminal residue" evidence="14">
    <location>
        <position position="1"/>
    </location>
</feature>
<comment type="similarity">
    <text evidence="3">Belongs to the glycosyltransferase 7 family.</text>
</comment>
<keyword evidence="6" id="KW-0812">Transmembrane</keyword>
<dbReference type="Proteomes" id="UP000677228">
    <property type="component" value="Unassembled WGS sequence"/>
</dbReference>
<evidence type="ECO:0000256" key="10">
    <source>
        <dbReference type="ARBA" id="ARBA00023180"/>
    </source>
</evidence>
<dbReference type="OrthoDB" id="10038994at2759"/>
<feature type="domain" description="Galactosyltransferase C-terminal" evidence="11">
    <location>
        <begin position="55"/>
        <end position="130"/>
    </location>
</feature>